<evidence type="ECO:0000256" key="4">
    <source>
        <dbReference type="ARBA" id="ARBA00013078"/>
    </source>
</evidence>
<dbReference type="AlphaFoldDB" id="A0A0G3WGS1"/>
<evidence type="ECO:0000313" key="6">
    <source>
        <dbReference type="Proteomes" id="UP000035337"/>
    </source>
</evidence>
<dbReference type="SFLD" id="SFLDS00003">
    <property type="entry name" value="Haloacid_Dehalogenase"/>
    <property type="match status" value="1"/>
</dbReference>
<dbReference type="NCBIfam" id="TIGR01509">
    <property type="entry name" value="HAD-SF-IA-v3"/>
    <property type="match status" value="1"/>
</dbReference>
<organism evidence="5 6">
    <name type="scientific">Endomicrobium proavitum</name>
    <dbReference type="NCBI Taxonomy" id="1408281"/>
    <lineage>
        <taxon>Bacteria</taxon>
        <taxon>Pseudomonadati</taxon>
        <taxon>Elusimicrobiota</taxon>
        <taxon>Endomicrobiia</taxon>
        <taxon>Endomicrobiales</taxon>
        <taxon>Endomicrobiaceae</taxon>
        <taxon>Endomicrobium</taxon>
    </lineage>
</organism>
<dbReference type="Gene3D" id="3.40.50.1000">
    <property type="entry name" value="HAD superfamily/HAD-like"/>
    <property type="match status" value="1"/>
</dbReference>
<dbReference type="SUPFAM" id="SSF56784">
    <property type="entry name" value="HAD-like"/>
    <property type="match status" value="1"/>
</dbReference>
<dbReference type="PANTHER" id="PTHR43434">
    <property type="entry name" value="PHOSPHOGLYCOLATE PHOSPHATASE"/>
    <property type="match status" value="1"/>
</dbReference>
<comment type="similarity">
    <text evidence="3">Belongs to the HAD-like hydrolase superfamily. CbbY/CbbZ/Gph/YieH family.</text>
</comment>
<reference evidence="5 6" key="1">
    <citation type="submission" date="2014-09" db="EMBL/GenBank/DDBJ databases">
        <title>Complete genome sequence of Endomicrobium proavitum.</title>
        <authorList>
            <person name="Zheng H."/>
        </authorList>
    </citation>
    <scope>NUCLEOTIDE SEQUENCE [LARGE SCALE GENOMIC DNA]</scope>
    <source>
        <strain evidence="5 6">Rsa215</strain>
    </source>
</reference>
<dbReference type="GO" id="GO:0008967">
    <property type="term" value="F:phosphoglycolate phosphatase activity"/>
    <property type="evidence" value="ECO:0007669"/>
    <property type="project" value="UniProtKB-EC"/>
</dbReference>
<protein>
    <recommendedName>
        <fullName evidence="4">phosphoglycolate phosphatase</fullName>
        <ecNumber evidence="4">3.1.3.18</ecNumber>
    </recommendedName>
</protein>
<gene>
    <name evidence="5" type="primary">gph</name>
    <name evidence="5" type="ORF">Epro_0139</name>
</gene>
<dbReference type="Proteomes" id="UP000035337">
    <property type="component" value="Chromosome"/>
</dbReference>
<evidence type="ECO:0000256" key="2">
    <source>
        <dbReference type="ARBA" id="ARBA00004818"/>
    </source>
</evidence>
<dbReference type="EC" id="3.1.3.18" evidence="4"/>
<name>A0A0G3WGS1_9BACT</name>
<dbReference type="STRING" id="1408281.Epro_0139"/>
<dbReference type="GO" id="GO:0005829">
    <property type="term" value="C:cytosol"/>
    <property type="evidence" value="ECO:0007669"/>
    <property type="project" value="TreeGrafter"/>
</dbReference>
<dbReference type="InterPro" id="IPR036412">
    <property type="entry name" value="HAD-like_sf"/>
</dbReference>
<dbReference type="FunFam" id="3.40.50.1000:FF:000022">
    <property type="entry name" value="Phosphoglycolate phosphatase"/>
    <property type="match status" value="1"/>
</dbReference>
<dbReference type="GO" id="GO:0006281">
    <property type="term" value="P:DNA repair"/>
    <property type="evidence" value="ECO:0007669"/>
    <property type="project" value="TreeGrafter"/>
</dbReference>
<dbReference type="Gene3D" id="1.10.150.240">
    <property type="entry name" value="Putative phosphatase, domain 2"/>
    <property type="match status" value="1"/>
</dbReference>
<evidence type="ECO:0000313" key="5">
    <source>
        <dbReference type="EMBL" id="AKL97518.1"/>
    </source>
</evidence>
<accession>A0A0G3WGS1</accession>
<dbReference type="OrthoDB" id="9792518at2"/>
<dbReference type="KEGG" id="epo:Epro_0139"/>
<dbReference type="SFLD" id="SFLDG01129">
    <property type="entry name" value="C1.5:_HAD__Beta-PGM__Phosphata"/>
    <property type="match status" value="1"/>
</dbReference>
<dbReference type="InterPro" id="IPR006439">
    <property type="entry name" value="HAD-SF_hydro_IA"/>
</dbReference>
<dbReference type="InterPro" id="IPR041492">
    <property type="entry name" value="HAD_2"/>
</dbReference>
<dbReference type="EMBL" id="CP009498">
    <property type="protein sequence ID" value="AKL97518.1"/>
    <property type="molecule type" value="Genomic_DNA"/>
</dbReference>
<dbReference type="NCBIfam" id="TIGR01549">
    <property type="entry name" value="HAD-SF-IA-v1"/>
    <property type="match status" value="1"/>
</dbReference>
<dbReference type="SFLD" id="SFLDG01135">
    <property type="entry name" value="C1.5.6:_HAD__Beta-PGM__Phospha"/>
    <property type="match status" value="1"/>
</dbReference>
<dbReference type="Pfam" id="PF13419">
    <property type="entry name" value="HAD_2"/>
    <property type="match status" value="1"/>
</dbReference>
<comment type="pathway">
    <text evidence="2">Organic acid metabolism; glycolate biosynthesis; glycolate from 2-phosphoglycolate: step 1/1.</text>
</comment>
<evidence type="ECO:0000256" key="1">
    <source>
        <dbReference type="ARBA" id="ARBA00000830"/>
    </source>
</evidence>
<keyword evidence="6" id="KW-1185">Reference proteome</keyword>
<evidence type="ECO:0000256" key="3">
    <source>
        <dbReference type="ARBA" id="ARBA00006171"/>
    </source>
</evidence>
<dbReference type="RefSeq" id="WP_052569674.1">
    <property type="nucleotide sequence ID" value="NZ_CP009498.1"/>
</dbReference>
<comment type="catalytic activity">
    <reaction evidence="1">
        <text>2-phosphoglycolate + H2O = glycolate + phosphate</text>
        <dbReference type="Rhea" id="RHEA:14369"/>
        <dbReference type="ChEBI" id="CHEBI:15377"/>
        <dbReference type="ChEBI" id="CHEBI:29805"/>
        <dbReference type="ChEBI" id="CHEBI:43474"/>
        <dbReference type="ChEBI" id="CHEBI:58033"/>
        <dbReference type="EC" id="3.1.3.18"/>
    </reaction>
</comment>
<dbReference type="InterPro" id="IPR050155">
    <property type="entry name" value="HAD-like_hydrolase_sf"/>
</dbReference>
<proteinExistence type="inferred from homology"/>
<dbReference type="InterPro" id="IPR023198">
    <property type="entry name" value="PGP-like_dom2"/>
</dbReference>
<dbReference type="PANTHER" id="PTHR43434:SF1">
    <property type="entry name" value="PHOSPHOGLYCOLATE PHOSPHATASE"/>
    <property type="match status" value="1"/>
</dbReference>
<sequence length="224" mass="24980">MSYEFLIFDLDGTLVDSQYDLTTAVNLMRKDFGLAPFPVEKVSSYLGSGVNALIAKVLPEKPDNVNEALRLFTEHYKKHLLDTTKLYDGVKETLEKLKDKKIALLSNKTEIFCREILTRLDIAKYFCEIFGGDSAGVKKPDPKPILDLIKLSNADARKTVMIGDSANDFKAAKSANVDSIAVSYGYLNLEGIKTFSPTYIVNKFDEIIKITEKQGGKSVYSKNT</sequence>
<dbReference type="InterPro" id="IPR023214">
    <property type="entry name" value="HAD_sf"/>
</dbReference>